<evidence type="ECO:0000313" key="2">
    <source>
        <dbReference type="EMBL" id="CAH4033671.1"/>
    </source>
</evidence>
<feature type="region of interest" description="Disordered" evidence="1">
    <location>
        <begin position="28"/>
        <end position="67"/>
    </location>
</feature>
<keyword evidence="3" id="KW-1185">Reference proteome</keyword>
<comment type="caution">
    <text evidence="2">The sequence shown here is derived from an EMBL/GenBank/DDBJ whole genome shotgun (WGS) entry which is preliminary data.</text>
</comment>
<sequence length="67" mass="7557">MVLQRNTRDLLQTLLAAEHGHRDVPGEQNFNILRISGSDNGEEGDKSSASSRSWYQVRHSSDKVSQF</sequence>
<dbReference type="Proteomes" id="UP001152562">
    <property type="component" value="Unassembled WGS sequence"/>
</dbReference>
<proteinExistence type="predicted"/>
<organism evidence="2 3">
    <name type="scientific">Pieris brassicae</name>
    <name type="common">White butterfly</name>
    <name type="synonym">Large white butterfly</name>
    <dbReference type="NCBI Taxonomy" id="7116"/>
    <lineage>
        <taxon>Eukaryota</taxon>
        <taxon>Metazoa</taxon>
        <taxon>Ecdysozoa</taxon>
        <taxon>Arthropoda</taxon>
        <taxon>Hexapoda</taxon>
        <taxon>Insecta</taxon>
        <taxon>Pterygota</taxon>
        <taxon>Neoptera</taxon>
        <taxon>Endopterygota</taxon>
        <taxon>Lepidoptera</taxon>
        <taxon>Glossata</taxon>
        <taxon>Ditrysia</taxon>
        <taxon>Papilionoidea</taxon>
        <taxon>Pieridae</taxon>
        <taxon>Pierinae</taxon>
        <taxon>Pieris</taxon>
    </lineage>
</organism>
<reference evidence="2" key="1">
    <citation type="submission" date="2022-05" db="EMBL/GenBank/DDBJ databases">
        <authorList>
            <person name="Okamura Y."/>
        </authorList>
    </citation>
    <scope>NUCLEOTIDE SEQUENCE</scope>
</reference>
<dbReference type="EMBL" id="CALOZG010000034">
    <property type="protein sequence ID" value="CAH4033671.1"/>
    <property type="molecule type" value="Genomic_DNA"/>
</dbReference>
<accession>A0A9P0TK23</accession>
<evidence type="ECO:0000256" key="1">
    <source>
        <dbReference type="SAM" id="MobiDB-lite"/>
    </source>
</evidence>
<dbReference type="AlphaFoldDB" id="A0A9P0TK23"/>
<evidence type="ECO:0000313" key="3">
    <source>
        <dbReference type="Proteomes" id="UP001152562"/>
    </source>
</evidence>
<protein>
    <submittedName>
        <fullName evidence="2">Uncharacterized protein</fullName>
    </submittedName>
</protein>
<gene>
    <name evidence="2" type="ORF">PIBRA_LOCUS9929</name>
</gene>
<name>A0A9P0TK23_PIEBR</name>